<dbReference type="PANTHER" id="PTHR35525">
    <property type="entry name" value="BLL6575 PROTEIN"/>
    <property type="match status" value="1"/>
</dbReference>
<dbReference type="InterPro" id="IPR023286">
    <property type="entry name" value="ABATE_dom_sf"/>
</dbReference>
<evidence type="ECO:0000313" key="2">
    <source>
        <dbReference type="EMBL" id="MBW8485672.1"/>
    </source>
</evidence>
<name>A0ABS7FZ07_9ACTN</name>
<feature type="domain" description="Zinc finger CGNR" evidence="1">
    <location>
        <begin position="133"/>
        <end position="175"/>
    </location>
</feature>
<dbReference type="EMBL" id="JAIBOA010000017">
    <property type="protein sequence ID" value="MBW8485672.1"/>
    <property type="molecule type" value="Genomic_DNA"/>
</dbReference>
<dbReference type="RefSeq" id="WP_220168902.1">
    <property type="nucleotide sequence ID" value="NZ_JAIBOA010000017.1"/>
</dbReference>
<proteinExistence type="predicted"/>
<dbReference type="InterPro" id="IPR010852">
    <property type="entry name" value="ABATE"/>
</dbReference>
<keyword evidence="3" id="KW-1185">Reference proteome</keyword>
<organism evidence="2 3">
    <name type="scientific">Actinomadura parmotrematis</name>
    <dbReference type="NCBI Taxonomy" id="2864039"/>
    <lineage>
        <taxon>Bacteria</taxon>
        <taxon>Bacillati</taxon>
        <taxon>Actinomycetota</taxon>
        <taxon>Actinomycetes</taxon>
        <taxon>Streptosporangiales</taxon>
        <taxon>Thermomonosporaceae</taxon>
        <taxon>Actinomadura</taxon>
    </lineage>
</organism>
<dbReference type="PANTHER" id="PTHR35525:SF3">
    <property type="entry name" value="BLL6575 PROTEIN"/>
    <property type="match status" value="1"/>
</dbReference>
<dbReference type="Gene3D" id="1.10.3300.10">
    <property type="entry name" value="Jann2411-like domain"/>
    <property type="match status" value="1"/>
</dbReference>
<accession>A0ABS7FZ07</accession>
<comment type="caution">
    <text evidence="2">The sequence shown here is derived from an EMBL/GenBank/DDBJ whole genome shotgun (WGS) entry which is preliminary data.</text>
</comment>
<reference evidence="2 3" key="1">
    <citation type="submission" date="2021-07" db="EMBL/GenBank/DDBJ databases">
        <title>Actinomadura sp. PM05-2 isolated from lichen.</title>
        <authorList>
            <person name="Somphong A."/>
            <person name="Phongsopitanun W."/>
            <person name="Tanasupawat S."/>
            <person name="Peongsungnone V."/>
        </authorList>
    </citation>
    <scope>NUCLEOTIDE SEQUENCE [LARGE SCALE GENOMIC DNA]</scope>
    <source>
        <strain evidence="2 3">PM05-2</strain>
    </source>
</reference>
<evidence type="ECO:0000259" key="1">
    <source>
        <dbReference type="Pfam" id="PF11706"/>
    </source>
</evidence>
<evidence type="ECO:0000313" key="3">
    <source>
        <dbReference type="Proteomes" id="UP000774570"/>
    </source>
</evidence>
<dbReference type="Pfam" id="PF11706">
    <property type="entry name" value="zf-CGNR"/>
    <property type="match status" value="1"/>
</dbReference>
<dbReference type="Proteomes" id="UP000774570">
    <property type="component" value="Unassembled WGS sequence"/>
</dbReference>
<protein>
    <submittedName>
        <fullName evidence="2">CGNR zinc finger domain-containing protein</fullName>
    </submittedName>
</protein>
<gene>
    <name evidence="2" type="ORF">K1Y72_25045</name>
</gene>
<dbReference type="InterPro" id="IPR021005">
    <property type="entry name" value="Znf_CGNR"/>
</dbReference>
<dbReference type="SUPFAM" id="SSF160904">
    <property type="entry name" value="Jann2411-like"/>
    <property type="match status" value="1"/>
</dbReference>
<sequence length="181" mass="19673">MHDSGYRSQGVAAAVALVNAATVPGADASDEALRALLRAHGFRWSELDEAGARRLRAWGRNLRPLFETGELREAVDLLNRLMLRTPMHPHLSAHDGEPLHLHFAPPSARLPDRFRATTLMRLAELLAEHGLTRTGVCAAGGCGRVYADTSRGGRRRFCSASCANRTNVAAFRSRRAGPGDI</sequence>